<dbReference type="RefSeq" id="WP_131848481.1">
    <property type="nucleotide sequence ID" value="NZ_SLXV01000012.1"/>
</dbReference>
<dbReference type="Proteomes" id="UP000294746">
    <property type="component" value="Unassembled WGS sequence"/>
</dbReference>
<keyword evidence="3" id="KW-1185">Reference proteome</keyword>
<sequence length="92" mass="10238">MSLLKWALFWTIAAVLSIGVLSYIWFDSGLAVWGSNLKFGAGLFFAVALIVGGVLTTDKNYKAKTRSFYREEWSFICLLVTISLFGISLVFS</sequence>
<dbReference type="OrthoDB" id="2990064at2"/>
<feature type="transmembrane region" description="Helical" evidence="1">
    <location>
        <begin position="38"/>
        <end position="57"/>
    </location>
</feature>
<evidence type="ECO:0000313" key="3">
    <source>
        <dbReference type="Proteomes" id="UP000294746"/>
    </source>
</evidence>
<organism evidence="2 3">
    <name type="scientific">Baia soyae</name>
    <dbReference type="NCBI Taxonomy" id="1544746"/>
    <lineage>
        <taxon>Bacteria</taxon>
        <taxon>Bacillati</taxon>
        <taxon>Bacillota</taxon>
        <taxon>Bacilli</taxon>
        <taxon>Bacillales</taxon>
        <taxon>Thermoactinomycetaceae</taxon>
        <taxon>Baia</taxon>
    </lineage>
</organism>
<reference evidence="2 3" key="1">
    <citation type="submission" date="2019-03" db="EMBL/GenBank/DDBJ databases">
        <title>Genomic Encyclopedia of Type Strains, Phase IV (KMG-IV): sequencing the most valuable type-strain genomes for metagenomic binning, comparative biology and taxonomic classification.</title>
        <authorList>
            <person name="Goeker M."/>
        </authorList>
    </citation>
    <scope>NUCLEOTIDE SEQUENCE [LARGE SCALE GENOMIC DNA]</scope>
    <source>
        <strain evidence="2 3">DSM 46831</strain>
    </source>
</reference>
<dbReference type="AlphaFoldDB" id="A0A4R2S9P2"/>
<name>A0A4R2S9P2_9BACL</name>
<feature type="transmembrane region" description="Helical" evidence="1">
    <location>
        <begin position="7"/>
        <end position="26"/>
    </location>
</feature>
<keyword evidence="1" id="KW-0812">Transmembrane</keyword>
<feature type="transmembrane region" description="Helical" evidence="1">
    <location>
        <begin position="73"/>
        <end position="91"/>
    </location>
</feature>
<accession>A0A4R2S9P2</accession>
<proteinExistence type="predicted"/>
<keyword evidence="1" id="KW-1133">Transmembrane helix</keyword>
<gene>
    <name evidence="2" type="ORF">EDD57_11215</name>
</gene>
<dbReference type="EMBL" id="SLXV01000012">
    <property type="protein sequence ID" value="TCP69151.1"/>
    <property type="molecule type" value="Genomic_DNA"/>
</dbReference>
<comment type="caution">
    <text evidence="2">The sequence shown here is derived from an EMBL/GenBank/DDBJ whole genome shotgun (WGS) entry which is preliminary data.</text>
</comment>
<protein>
    <submittedName>
        <fullName evidence="2">Uncharacterized protein</fullName>
    </submittedName>
</protein>
<keyword evidence="1" id="KW-0472">Membrane</keyword>
<evidence type="ECO:0000256" key="1">
    <source>
        <dbReference type="SAM" id="Phobius"/>
    </source>
</evidence>
<evidence type="ECO:0000313" key="2">
    <source>
        <dbReference type="EMBL" id="TCP69151.1"/>
    </source>
</evidence>